<dbReference type="EMBL" id="JAEDXU010000004">
    <property type="protein sequence ID" value="MBP1046376.1"/>
    <property type="molecule type" value="Genomic_DNA"/>
</dbReference>
<sequence length="394" mass="44847">MKLKKWGLGILTTMSVFLLSGCWNDPRTEFIEALSNAGTSAAEASKFELSVEDFDYSSNDMNTNLYMSMFASQLKELSLDGSFASDEEKEVSETELNLKVYGQTLPFQFVTDEENMYLSTSFISGALEIAEAFQYPVNISQSDLDKLEGKFINVDNITDQLDDEDEDKEDEDSGSGFDLALIKKMKEIMDIFEKDSFTKKDDVISHTFTKKEIIAVMDALKDYAKEAKDKESQKSFEDGIKTLKNSFDTLKIKVSVNTKTNKITSTVTMSYLYDDADTEMDLVLKIKITPQKKSGEINVPGKRDILSEERFQVIMDSIFATEEEEDETDLDAYKDMYGDSEYLDEYLDDLIEQIELYPELFTTEDADAMRENGPLIFDKDQMKRLTDALDKALL</sequence>
<dbReference type="PROSITE" id="PS51257">
    <property type="entry name" value="PROKAR_LIPOPROTEIN"/>
    <property type="match status" value="1"/>
</dbReference>
<reference evidence="1 2" key="1">
    <citation type="submission" date="2020-12" db="EMBL/GenBank/DDBJ databases">
        <title>Vagococcus allomyrinae sp. nov. and Enterococcus lavae sp. nov., isolated from the larvae of Allomyrina dichotoma.</title>
        <authorList>
            <person name="Lee S.D."/>
        </authorList>
    </citation>
    <scope>NUCLEOTIDE SEQUENCE [LARGE SCALE GENOMIC DNA]</scope>
    <source>
        <strain evidence="1 2">BWM-S5</strain>
    </source>
</reference>
<evidence type="ECO:0000313" key="1">
    <source>
        <dbReference type="EMBL" id="MBP1046376.1"/>
    </source>
</evidence>
<organism evidence="1 2">
    <name type="scientific">Enterococcus larvae</name>
    <dbReference type="NCBI Taxonomy" id="2794352"/>
    <lineage>
        <taxon>Bacteria</taxon>
        <taxon>Bacillati</taxon>
        <taxon>Bacillota</taxon>
        <taxon>Bacilli</taxon>
        <taxon>Lactobacillales</taxon>
        <taxon>Enterococcaceae</taxon>
        <taxon>Enterococcus</taxon>
    </lineage>
</organism>
<accession>A0ABS4CJT2</accession>
<keyword evidence="2" id="KW-1185">Reference proteome</keyword>
<dbReference type="Proteomes" id="UP000673375">
    <property type="component" value="Unassembled WGS sequence"/>
</dbReference>
<evidence type="ECO:0000313" key="2">
    <source>
        <dbReference type="Proteomes" id="UP000673375"/>
    </source>
</evidence>
<proteinExistence type="predicted"/>
<evidence type="ECO:0008006" key="3">
    <source>
        <dbReference type="Google" id="ProtNLM"/>
    </source>
</evidence>
<dbReference type="RefSeq" id="WP_209557203.1">
    <property type="nucleotide sequence ID" value="NZ_JAEDXU010000004.1"/>
</dbReference>
<protein>
    <recommendedName>
        <fullName evidence="3">Lipoprotein</fullName>
    </recommendedName>
</protein>
<name>A0ABS4CJT2_9ENTE</name>
<comment type="caution">
    <text evidence="1">The sequence shown here is derived from an EMBL/GenBank/DDBJ whole genome shotgun (WGS) entry which is preliminary data.</text>
</comment>
<gene>
    <name evidence="1" type="ORF">I6N96_08770</name>
</gene>